<gene>
    <name evidence="2" type="ORF">ETAA1_30270</name>
</gene>
<dbReference type="OrthoDB" id="9772170at2"/>
<name>A0A517XU79_9BACT</name>
<dbReference type="Proteomes" id="UP000319576">
    <property type="component" value="Chromosome"/>
</dbReference>
<reference evidence="2 3" key="1">
    <citation type="submission" date="2019-02" db="EMBL/GenBank/DDBJ databases">
        <title>Deep-cultivation of Planctomycetes and their phenomic and genomic characterization uncovers novel biology.</title>
        <authorList>
            <person name="Wiegand S."/>
            <person name="Jogler M."/>
            <person name="Boedeker C."/>
            <person name="Pinto D."/>
            <person name="Vollmers J."/>
            <person name="Rivas-Marin E."/>
            <person name="Kohn T."/>
            <person name="Peeters S.H."/>
            <person name="Heuer A."/>
            <person name="Rast P."/>
            <person name="Oberbeckmann S."/>
            <person name="Bunk B."/>
            <person name="Jeske O."/>
            <person name="Meyerdierks A."/>
            <person name="Storesund J.E."/>
            <person name="Kallscheuer N."/>
            <person name="Luecker S."/>
            <person name="Lage O.M."/>
            <person name="Pohl T."/>
            <person name="Merkel B.J."/>
            <person name="Hornburger P."/>
            <person name="Mueller R.-W."/>
            <person name="Bruemmer F."/>
            <person name="Labrenz M."/>
            <person name="Spormann A.M."/>
            <person name="Op den Camp H."/>
            <person name="Overmann J."/>
            <person name="Amann R."/>
            <person name="Jetten M.S.M."/>
            <person name="Mascher T."/>
            <person name="Medema M.H."/>
            <person name="Devos D.P."/>
            <person name="Kaster A.-K."/>
            <person name="Ovreas L."/>
            <person name="Rohde M."/>
            <person name="Galperin M.Y."/>
            <person name="Jogler C."/>
        </authorList>
    </citation>
    <scope>NUCLEOTIDE SEQUENCE [LARGE SCALE GENOMIC DNA]</scope>
    <source>
        <strain evidence="2 3">ETA_A1</strain>
    </source>
</reference>
<dbReference type="InterPro" id="IPR029044">
    <property type="entry name" value="Nucleotide-diphossugar_trans"/>
</dbReference>
<evidence type="ECO:0000313" key="3">
    <source>
        <dbReference type="Proteomes" id="UP000319576"/>
    </source>
</evidence>
<dbReference type="EC" id="2.4.1.54" evidence="2"/>
<dbReference type="Pfam" id="PF00535">
    <property type="entry name" value="Glycos_transf_2"/>
    <property type="match status" value="1"/>
</dbReference>
<evidence type="ECO:0000313" key="2">
    <source>
        <dbReference type="EMBL" id="QDU21063.1"/>
    </source>
</evidence>
<dbReference type="KEGG" id="uli:ETAA1_30270"/>
<organism evidence="2 3">
    <name type="scientific">Urbifossiella limnaea</name>
    <dbReference type="NCBI Taxonomy" id="2528023"/>
    <lineage>
        <taxon>Bacteria</taxon>
        <taxon>Pseudomonadati</taxon>
        <taxon>Planctomycetota</taxon>
        <taxon>Planctomycetia</taxon>
        <taxon>Gemmatales</taxon>
        <taxon>Gemmataceae</taxon>
        <taxon>Urbifossiella</taxon>
    </lineage>
</organism>
<evidence type="ECO:0000259" key="1">
    <source>
        <dbReference type="Pfam" id="PF00535"/>
    </source>
</evidence>
<keyword evidence="3" id="KW-1185">Reference proteome</keyword>
<proteinExistence type="predicted"/>
<dbReference type="GO" id="GO:0047267">
    <property type="term" value="F:undecaprenyl-phosphate mannosyltransferase activity"/>
    <property type="evidence" value="ECO:0007669"/>
    <property type="project" value="UniProtKB-EC"/>
</dbReference>
<dbReference type="AlphaFoldDB" id="A0A517XU79"/>
<dbReference type="PANTHER" id="PTHR48090:SF7">
    <property type="entry name" value="RFBJ PROTEIN"/>
    <property type="match status" value="1"/>
</dbReference>
<feature type="domain" description="Glycosyltransferase 2-like" evidence="1">
    <location>
        <begin position="11"/>
        <end position="173"/>
    </location>
</feature>
<sequence length="256" mass="28084">MPPPTAVDPLSLVVPVYNEAANFPNLLREVEAHVPQPFTLTVVYDFDADTTVPVAREFAQTRPWLRLVKNRHKGVVGALRTGFEVVARGPVLVVMADLSDDLRDVPRMLDLYRGGASVVCPSRYCPGGKQLGGPWLKRTMSRAAGLSLHLLVNFPTRDATNNFRLYDAALVNDLGVESVGGFELALELTAKAFRRGARIAELPTTWRDRVAGESRFNLKKWLPKYGYWYGYALLAGAERALGLLPGVGVGPVSSRP</sequence>
<protein>
    <submittedName>
        <fullName evidence="2">Undecaprenyl-phosphate mannosyltransferase</fullName>
        <ecNumber evidence="2">2.4.1.54</ecNumber>
    </submittedName>
</protein>
<dbReference type="RefSeq" id="WP_145239693.1">
    <property type="nucleotide sequence ID" value="NZ_CP036273.1"/>
</dbReference>
<dbReference type="PANTHER" id="PTHR48090">
    <property type="entry name" value="UNDECAPRENYL-PHOSPHATE 4-DEOXY-4-FORMAMIDO-L-ARABINOSE TRANSFERASE-RELATED"/>
    <property type="match status" value="1"/>
</dbReference>
<dbReference type="InterPro" id="IPR001173">
    <property type="entry name" value="Glyco_trans_2-like"/>
</dbReference>
<dbReference type="EMBL" id="CP036273">
    <property type="protein sequence ID" value="QDU21063.1"/>
    <property type="molecule type" value="Genomic_DNA"/>
</dbReference>
<dbReference type="SUPFAM" id="SSF53448">
    <property type="entry name" value="Nucleotide-diphospho-sugar transferases"/>
    <property type="match status" value="1"/>
</dbReference>
<dbReference type="InterPro" id="IPR050256">
    <property type="entry name" value="Glycosyltransferase_2"/>
</dbReference>
<keyword evidence="2" id="KW-0808">Transferase</keyword>
<dbReference type="Gene3D" id="3.90.550.10">
    <property type="entry name" value="Spore Coat Polysaccharide Biosynthesis Protein SpsA, Chain A"/>
    <property type="match status" value="1"/>
</dbReference>
<accession>A0A517XU79</accession>
<keyword evidence="2" id="KW-0328">Glycosyltransferase</keyword>